<dbReference type="EMBL" id="QWEX01000005">
    <property type="protein sequence ID" value="RXV64116.1"/>
    <property type="molecule type" value="Genomic_DNA"/>
</dbReference>
<comment type="caution">
    <text evidence="1">The sequence shown here is derived from an EMBL/GenBank/DDBJ whole genome shotgun (WGS) entry which is preliminary data.</text>
</comment>
<dbReference type="RefSeq" id="WP_129518704.1">
    <property type="nucleotide sequence ID" value="NZ_QWEX01000005.1"/>
</dbReference>
<organism evidence="1 2">
    <name type="scientific">Burkholderia stabilis</name>
    <dbReference type="NCBI Taxonomy" id="95485"/>
    <lineage>
        <taxon>Bacteria</taxon>
        <taxon>Pseudomonadati</taxon>
        <taxon>Pseudomonadota</taxon>
        <taxon>Betaproteobacteria</taxon>
        <taxon>Burkholderiales</taxon>
        <taxon>Burkholderiaceae</taxon>
        <taxon>Burkholderia</taxon>
        <taxon>Burkholderia cepacia complex</taxon>
    </lineage>
</organism>
<accession>A0A4Q2A4E2</accession>
<dbReference type="AlphaFoldDB" id="A0A4Q2A4E2"/>
<gene>
    <name evidence="1" type="ORF">D1006_40635</name>
</gene>
<protein>
    <submittedName>
        <fullName evidence="1">Uncharacterized protein</fullName>
    </submittedName>
</protein>
<proteinExistence type="predicted"/>
<reference evidence="1 2" key="1">
    <citation type="submission" date="2018-08" db="EMBL/GenBank/DDBJ databases">
        <title>Mountain-cultivated ginseng endophyte, Burkholderia stabilis and its activity against ginseng root rot disease.</title>
        <authorList>
            <person name="Tapan Kumar M."/>
            <person name="Bae H."/>
            <person name="Shanmugam G."/>
            <person name="Jeon J."/>
        </authorList>
    </citation>
    <scope>NUCLEOTIDE SEQUENCE [LARGE SCALE GENOMIC DNA]</scope>
    <source>
        <strain evidence="1 2">EB159</strain>
    </source>
</reference>
<sequence>MIGAQEVRPLVIHDPNGDRLDRADPVMQLAGHDHVAKRLVAARAGEQPLRVGQRESDNSS</sequence>
<name>A0A4Q2A4E2_9BURK</name>
<evidence type="ECO:0000313" key="2">
    <source>
        <dbReference type="Proteomes" id="UP000289650"/>
    </source>
</evidence>
<evidence type="ECO:0000313" key="1">
    <source>
        <dbReference type="EMBL" id="RXV64116.1"/>
    </source>
</evidence>
<dbReference type="Proteomes" id="UP000289650">
    <property type="component" value="Unassembled WGS sequence"/>
</dbReference>